<dbReference type="SUPFAM" id="SSF53335">
    <property type="entry name" value="S-adenosyl-L-methionine-dependent methyltransferases"/>
    <property type="match status" value="1"/>
</dbReference>
<reference evidence="2 3" key="1">
    <citation type="submission" date="2020-08" db="EMBL/GenBank/DDBJ databases">
        <authorList>
            <person name="Koutsovoulos G."/>
            <person name="Danchin GJ E."/>
        </authorList>
    </citation>
    <scope>NUCLEOTIDE SEQUENCE [LARGE SCALE GENOMIC DNA]</scope>
</reference>
<sequence>MFDYYLKQTKKFIARKFPFYLKIFLNLRVVLLTLAILVLVLFLLARYYEDFSTSKEFTVHVPVQVDDENQNIIVHEVICPKGVEENCFKIEDVRLEGWNGHEDEYERLLVVDKVEDVVLTIAKLIPKPGEKFSAKNSAGWPVMKKRLILAYIKAIAGQLLATGCLESSKETPRILMLGLGGGTVPNFFDEVEGNREFISIDLEPAMEYISRKWFNLKNTPNQKVIIQDALEYINNWKIEDGQFDCLIVDVCSGVLDKKVYPLFCPIKGLVHDEIIIDKMFKMLKETGKFLKLKKSLKILGTLIMNTFVLDTEENREIVAEERQFLLDLFRHHFGYCYYADSGENKVLVCNLEILKKGKIMTNKLYEEKVSKLPQWVQQEVMGEIDILHKVWKKPNKN</sequence>
<keyword evidence="1" id="KW-1133">Transmembrane helix</keyword>
<dbReference type="EMBL" id="CAJEWN010000119">
    <property type="protein sequence ID" value="CAD2166578.1"/>
    <property type="molecule type" value="Genomic_DNA"/>
</dbReference>
<dbReference type="Gene3D" id="3.40.50.150">
    <property type="entry name" value="Vaccinia Virus protein VP39"/>
    <property type="match status" value="1"/>
</dbReference>
<keyword evidence="1" id="KW-0812">Transmembrane</keyword>
<evidence type="ECO:0000256" key="1">
    <source>
        <dbReference type="SAM" id="Phobius"/>
    </source>
</evidence>
<dbReference type="AlphaFoldDB" id="A0A6V7UVN6"/>
<name>A0A6V7UVN6_MELEN</name>
<proteinExistence type="predicted"/>
<gene>
    <name evidence="2" type="ORF">MENT_LOCUS17931</name>
</gene>
<protein>
    <submittedName>
        <fullName evidence="2">Uncharacterized protein</fullName>
    </submittedName>
</protein>
<evidence type="ECO:0000313" key="2">
    <source>
        <dbReference type="EMBL" id="CAD2166578.1"/>
    </source>
</evidence>
<keyword evidence="1" id="KW-0472">Membrane</keyword>
<organism evidence="2 3">
    <name type="scientific">Meloidogyne enterolobii</name>
    <name type="common">Root-knot nematode worm</name>
    <name type="synonym">Meloidogyne mayaguensis</name>
    <dbReference type="NCBI Taxonomy" id="390850"/>
    <lineage>
        <taxon>Eukaryota</taxon>
        <taxon>Metazoa</taxon>
        <taxon>Ecdysozoa</taxon>
        <taxon>Nematoda</taxon>
        <taxon>Chromadorea</taxon>
        <taxon>Rhabditida</taxon>
        <taxon>Tylenchina</taxon>
        <taxon>Tylenchomorpha</taxon>
        <taxon>Tylenchoidea</taxon>
        <taxon>Meloidogynidae</taxon>
        <taxon>Meloidogyninae</taxon>
        <taxon>Meloidogyne</taxon>
    </lineage>
</organism>
<accession>A0A6V7UVN6</accession>
<dbReference type="InterPro" id="IPR029063">
    <property type="entry name" value="SAM-dependent_MTases_sf"/>
</dbReference>
<dbReference type="OrthoDB" id="5791544at2759"/>
<dbReference type="Proteomes" id="UP000580250">
    <property type="component" value="Unassembled WGS sequence"/>
</dbReference>
<evidence type="ECO:0000313" key="3">
    <source>
        <dbReference type="Proteomes" id="UP000580250"/>
    </source>
</evidence>
<feature type="transmembrane region" description="Helical" evidence="1">
    <location>
        <begin position="20"/>
        <end position="45"/>
    </location>
</feature>
<comment type="caution">
    <text evidence="2">The sequence shown here is derived from an EMBL/GenBank/DDBJ whole genome shotgun (WGS) entry which is preliminary data.</text>
</comment>